<dbReference type="PANTHER" id="PTHR46931:SF14">
    <property type="entry name" value="CRIB DOMAIN-CONTAINING PROTEIN RIC2"/>
    <property type="match status" value="1"/>
</dbReference>
<dbReference type="InterPro" id="IPR044509">
    <property type="entry name" value="RIC2/4"/>
</dbReference>
<dbReference type="InterPro" id="IPR000095">
    <property type="entry name" value="CRIB_dom"/>
</dbReference>
<evidence type="ECO:0000256" key="1">
    <source>
        <dbReference type="SAM" id="MobiDB-lite"/>
    </source>
</evidence>
<feature type="compositionally biased region" description="Polar residues" evidence="1">
    <location>
        <begin position="36"/>
        <end position="46"/>
    </location>
</feature>
<dbReference type="PANTHER" id="PTHR46931">
    <property type="entry name" value="CRIB DOMAIN-CONTAINING PROTEIN RIC2"/>
    <property type="match status" value="1"/>
</dbReference>
<feature type="region of interest" description="Disordered" evidence="1">
    <location>
        <begin position="25"/>
        <end position="46"/>
    </location>
</feature>
<sequence>MDRFVILPFSVGCVSQSSVAVCENQSKRGRAETAAPASTPSGKPRNSFSVLPFPRPPSIASGFQKLAKSIKSLSHYFVFEEEEEEEEEMEMEMEMEIGFPTDVQHVAHIGLDGLSHTMGNKKSSWDMAPPEFLPLPSFSMKQFELAMAAQAVNFSETLIDFSSHASYSCWDAEHRPLSFVLSDRGLMKFNAMPSLSLLVMQSDSVAYQTWTGPCPDMIRLLEE</sequence>
<evidence type="ECO:0000313" key="4">
    <source>
        <dbReference type="Proteomes" id="UP000734854"/>
    </source>
</evidence>
<keyword evidence="4" id="KW-1185">Reference proteome</keyword>
<evidence type="ECO:0000259" key="2">
    <source>
        <dbReference type="PROSITE" id="PS50108"/>
    </source>
</evidence>
<proteinExistence type="predicted"/>
<organism evidence="3 4">
    <name type="scientific">Zingiber officinale</name>
    <name type="common">Ginger</name>
    <name type="synonym">Amomum zingiber</name>
    <dbReference type="NCBI Taxonomy" id="94328"/>
    <lineage>
        <taxon>Eukaryota</taxon>
        <taxon>Viridiplantae</taxon>
        <taxon>Streptophyta</taxon>
        <taxon>Embryophyta</taxon>
        <taxon>Tracheophyta</taxon>
        <taxon>Spermatophyta</taxon>
        <taxon>Magnoliopsida</taxon>
        <taxon>Liliopsida</taxon>
        <taxon>Zingiberales</taxon>
        <taxon>Zingiberaceae</taxon>
        <taxon>Zingiber</taxon>
    </lineage>
</organism>
<dbReference type="Proteomes" id="UP000734854">
    <property type="component" value="Unassembled WGS sequence"/>
</dbReference>
<gene>
    <name evidence="3" type="ORF">ZIOFF_023481</name>
</gene>
<evidence type="ECO:0000313" key="3">
    <source>
        <dbReference type="EMBL" id="KAG6513172.1"/>
    </source>
</evidence>
<dbReference type="AlphaFoldDB" id="A0A8J5GQQ3"/>
<dbReference type="SMART" id="SM00285">
    <property type="entry name" value="PBD"/>
    <property type="match status" value="1"/>
</dbReference>
<dbReference type="EMBL" id="JACMSC010000007">
    <property type="protein sequence ID" value="KAG6513172.1"/>
    <property type="molecule type" value="Genomic_DNA"/>
</dbReference>
<protein>
    <recommendedName>
        <fullName evidence="2">CRIB domain-containing protein</fullName>
    </recommendedName>
</protein>
<name>A0A8J5GQQ3_ZINOF</name>
<dbReference type="PROSITE" id="PS50108">
    <property type="entry name" value="CRIB"/>
    <property type="match status" value="1"/>
</dbReference>
<reference evidence="3 4" key="1">
    <citation type="submission" date="2020-08" db="EMBL/GenBank/DDBJ databases">
        <title>Plant Genome Project.</title>
        <authorList>
            <person name="Zhang R.-G."/>
        </authorList>
    </citation>
    <scope>NUCLEOTIDE SEQUENCE [LARGE SCALE GENOMIC DNA]</scope>
    <source>
        <tissue evidence="3">Rhizome</tissue>
    </source>
</reference>
<feature type="domain" description="CRIB" evidence="2">
    <location>
        <begin position="97"/>
        <end position="110"/>
    </location>
</feature>
<comment type="caution">
    <text evidence="3">The sequence shown here is derived from an EMBL/GenBank/DDBJ whole genome shotgun (WGS) entry which is preliminary data.</text>
</comment>
<accession>A0A8J5GQQ3</accession>